<dbReference type="InterPro" id="IPR045055">
    <property type="entry name" value="DNA2/NAM7-like"/>
</dbReference>
<dbReference type="Gene3D" id="3.40.50.300">
    <property type="entry name" value="P-loop containing nucleotide triphosphate hydrolases"/>
    <property type="match status" value="1"/>
</dbReference>
<dbReference type="AlphaFoldDB" id="A0A1I7TS03"/>
<dbReference type="Proteomes" id="UP000095282">
    <property type="component" value="Unplaced"/>
</dbReference>
<dbReference type="WBParaSite" id="Csp11.Scaffold629.g11187.t1">
    <property type="protein sequence ID" value="Csp11.Scaffold629.g11187.t1"/>
    <property type="gene ID" value="Csp11.Scaffold629.g11187"/>
</dbReference>
<proteinExistence type="predicted"/>
<dbReference type="PANTHER" id="PTHR10887">
    <property type="entry name" value="DNA2/NAM7 HELICASE FAMILY"/>
    <property type="match status" value="1"/>
</dbReference>
<protein>
    <submittedName>
        <fullName evidence="3">AAA_12 domain-containing protein</fullName>
    </submittedName>
</protein>
<dbReference type="Pfam" id="PF13087">
    <property type="entry name" value="AAA_12"/>
    <property type="match status" value="1"/>
</dbReference>
<organism evidence="2 3">
    <name type="scientific">Caenorhabditis tropicalis</name>
    <dbReference type="NCBI Taxonomy" id="1561998"/>
    <lineage>
        <taxon>Eukaryota</taxon>
        <taxon>Metazoa</taxon>
        <taxon>Ecdysozoa</taxon>
        <taxon>Nematoda</taxon>
        <taxon>Chromadorea</taxon>
        <taxon>Rhabditida</taxon>
        <taxon>Rhabditina</taxon>
        <taxon>Rhabditomorpha</taxon>
        <taxon>Rhabditoidea</taxon>
        <taxon>Rhabditidae</taxon>
        <taxon>Peloderinae</taxon>
        <taxon>Caenorhabditis</taxon>
    </lineage>
</organism>
<evidence type="ECO:0000259" key="1">
    <source>
        <dbReference type="Pfam" id="PF13087"/>
    </source>
</evidence>
<dbReference type="STRING" id="1561998.A0A1I7TS03"/>
<dbReference type="CDD" id="cd18808">
    <property type="entry name" value="SF1_C_Upf1"/>
    <property type="match status" value="1"/>
</dbReference>
<name>A0A1I7TS03_9PELO</name>
<dbReference type="InterPro" id="IPR027417">
    <property type="entry name" value="P-loop_NTPase"/>
</dbReference>
<sequence>MAKVLFMELVRTNPETSLGSENLLRSIFRYLRHSDHVDVRRLPGWKYAIFAKECKNEEPFSELELYNYFLCCYKPNIYYATCDMFVPYASPPYFPKYLYPDLIMLDESTMMQPADLVLMTSKLEKQDLAKPIRYVLLGDMNQLEPYNTMRVLAPVTVSPNKMLLDMNFVPSRLSKVYRCHPAATEVLSKMFYFGSLTSGRIAGDYIQAQLPDSIFPGNGDKAFHFISNNHSSVAVAQSRANSKEAAEVPSSILVITPDTAQKDLLRQSLPVGVRVVTTRKFQGGECDIVVFSCCATALQSEADQKQMNGDDSSTADDSRIQLKNGVTTRVYVISDPSIILVSLSRSRHFTTVFGNKTFLSGIPLWQQFFELCHF</sequence>
<dbReference type="PANTHER" id="PTHR10887:SF495">
    <property type="entry name" value="HELICASE SENATAXIN ISOFORM X1-RELATED"/>
    <property type="match status" value="1"/>
</dbReference>
<dbReference type="InterPro" id="IPR047187">
    <property type="entry name" value="SF1_C_Upf1"/>
</dbReference>
<keyword evidence="2" id="KW-1185">Reference proteome</keyword>
<dbReference type="eggNOG" id="KOG1802">
    <property type="taxonomic scope" value="Eukaryota"/>
</dbReference>
<dbReference type="InterPro" id="IPR041679">
    <property type="entry name" value="DNA2/NAM7-like_C"/>
</dbReference>
<accession>A0A1I7TS03</accession>
<reference evidence="3" key="1">
    <citation type="submission" date="2016-11" db="UniProtKB">
        <authorList>
            <consortium name="WormBaseParasite"/>
        </authorList>
    </citation>
    <scope>IDENTIFICATION</scope>
</reference>
<dbReference type="SUPFAM" id="SSF52540">
    <property type="entry name" value="P-loop containing nucleoside triphosphate hydrolases"/>
    <property type="match status" value="1"/>
</dbReference>
<evidence type="ECO:0000313" key="2">
    <source>
        <dbReference type="Proteomes" id="UP000095282"/>
    </source>
</evidence>
<feature type="domain" description="DNA2/NAM7 helicase-like C-terminal" evidence="1">
    <location>
        <begin position="169"/>
        <end position="356"/>
    </location>
</feature>
<evidence type="ECO:0000313" key="3">
    <source>
        <dbReference type="WBParaSite" id="Csp11.Scaffold629.g11187.t1"/>
    </source>
</evidence>